<dbReference type="InterPro" id="IPR052402">
    <property type="entry name" value="ADCK_kinase"/>
</dbReference>
<keyword evidence="1" id="KW-0472">Membrane</keyword>
<evidence type="ECO:0000259" key="2">
    <source>
        <dbReference type="PROSITE" id="PS50011"/>
    </source>
</evidence>
<accession>A0ABV5P272</accession>
<evidence type="ECO:0000256" key="1">
    <source>
        <dbReference type="SAM" id="Phobius"/>
    </source>
</evidence>
<dbReference type="InterPro" id="IPR000719">
    <property type="entry name" value="Prot_kinase_dom"/>
</dbReference>
<dbReference type="SUPFAM" id="SSF56112">
    <property type="entry name" value="Protein kinase-like (PK-like)"/>
    <property type="match status" value="1"/>
</dbReference>
<dbReference type="PROSITE" id="PS50011">
    <property type="entry name" value="PROTEIN_KINASE_DOM"/>
    <property type="match status" value="1"/>
</dbReference>
<sequence length="444" mass="48667">MVNGFMGRVLRAVGMAVRAVHVGGIMAGYALLFGAAEARRLLGPRRAGHGARAGGLHDGDRWVKMLTRLGPSYIKIGQLVSTRRDLLPPAVTGPLSRLTDAAPPPSRRRVRQAVLAAYAGTRWPFREFTWEPVACGSIATVHEAVTLDGRRVAVKVRRPGIQWVMERDFALTLAMMRALGAVPKLRKMPFKVMHEQVGSAILRQLDFPAEAAALAELRTNLAGLGNVRIPEPLADLCTPEVVVMEYIIGLRRFAPGDLDAGTRRQVVQAVLAAVYEMLFIDGVVHCDLHPGNLYFDERAGLVMLDAGFVIRLPDEVRRSFADFFIHMAMGDGWTCAQIVIESAAHVADDCDVAGFRAGLTELVQEASGAKSGQFALAPFAGRLFDLQRRFGLFPAPEFAFPLLSLLVIEGMIKDFDSAVDFQAEAVPVLRRRNMLRDRTAQLHK</sequence>
<proteinExistence type="predicted"/>
<feature type="transmembrane region" description="Helical" evidence="1">
    <location>
        <begin position="12"/>
        <end position="36"/>
    </location>
</feature>
<evidence type="ECO:0000313" key="4">
    <source>
        <dbReference type="Proteomes" id="UP001589568"/>
    </source>
</evidence>
<comment type="caution">
    <text evidence="3">The sequence shown here is derived from an EMBL/GenBank/DDBJ whole genome shotgun (WGS) entry which is preliminary data.</text>
</comment>
<dbReference type="CDD" id="cd05121">
    <property type="entry name" value="ABC1_ADCK3-like"/>
    <property type="match status" value="1"/>
</dbReference>
<dbReference type="Pfam" id="PF03109">
    <property type="entry name" value="ABC1"/>
    <property type="match status" value="1"/>
</dbReference>
<dbReference type="InterPro" id="IPR011009">
    <property type="entry name" value="Kinase-like_dom_sf"/>
</dbReference>
<name>A0ABV5P272_9ACTN</name>
<feature type="domain" description="Protein kinase" evidence="2">
    <location>
        <begin position="127"/>
        <end position="444"/>
    </location>
</feature>
<keyword evidence="3" id="KW-0808">Transferase</keyword>
<organism evidence="3 4">
    <name type="scientific">Nonomuraea salmonea</name>
    <dbReference type="NCBI Taxonomy" id="46181"/>
    <lineage>
        <taxon>Bacteria</taxon>
        <taxon>Bacillati</taxon>
        <taxon>Actinomycetota</taxon>
        <taxon>Actinomycetes</taxon>
        <taxon>Streptosporangiales</taxon>
        <taxon>Streptosporangiaceae</taxon>
        <taxon>Nonomuraea</taxon>
    </lineage>
</organism>
<dbReference type="GO" id="GO:0016301">
    <property type="term" value="F:kinase activity"/>
    <property type="evidence" value="ECO:0007669"/>
    <property type="project" value="UniProtKB-KW"/>
</dbReference>
<protein>
    <submittedName>
        <fullName evidence="3">ABC1 kinase family protein</fullName>
    </submittedName>
</protein>
<keyword evidence="1" id="KW-1133">Transmembrane helix</keyword>
<dbReference type="EMBL" id="JBHMCF010000052">
    <property type="protein sequence ID" value="MFB9476602.1"/>
    <property type="molecule type" value="Genomic_DNA"/>
</dbReference>
<dbReference type="RefSeq" id="WP_379485120.1">
    <property type="nucleotide sequence ID" value="NZ_JBHMCF010000052.1"/>
</dbReference>
<dbReference type="PANTHER" id="PTHR45890:SF1">
    <property type="entry name" value="AARF DOMAIN CONTAINING KINASE 2"/>
    <property type="match status" value="1"/>
</dbReference>
<dbReference type="Proteomes" id="UP001589568">
    <property type="component" value="Unassembled WGS sequence"/>
</dbReference>
<keyword evidence="1" id="KW-0812">Transmembrane</keyword>
<gene>
    <name evidence="3" type="ORF">ACFFR3_44535</name>
</gene>
<keyword evidence="3" id="KW-0418">Kinase</keyword>
<reference evidence="3 4" key="1">
    <citation type="submission" date="2024-09" db="EMBL/GenBank/DDBJ databases">
        <authorList>
            <person name="Sun Q."/>
            <person name="Mori K."/>
        </authorList>
    </citation>
    <scope>NUCLEOTIDE SEQUENCE [LARGE SCALE GENOMIC DNA]</scope>
    <source>
        <strain evidence="3 4">JCM 3324</strain>
    </source>
</reference>
<keyword evidence="4" id="KW-1185">Reference proteome</keyword>
<dbReference type="InterPro" id="IPR004147">
    <property type="entry name" value="ABC1_dom"/>
</dbReference>
<evidence type="ECO:0000313" key="3">
    <source>
        <dbReference type="EMBL" id="MFB9476602.1"/>
    </source>
</evidence>
<dbReference type="PANTHER" id="PTHR45890">
    <property type="entry name" value="AARF DOMAIN CONTAINING KINASE 2 (PREDICTED)"/>
    <property type="match status" value="1"/>
</dbReference>